<comment type="caution">
    <text evidence="1">The sequence shown here is derived from an EMBL/GenBank/DDBJ whole genome shotgun (WGS) entry which is preliminary data.</text>
</comment>
<proteinExistence type="predicted"/>
<dbReference type="EMBL" id="JAAXKZ010000007">
    <property type="protein sequence ID" value="NMH90663.1"/>
    <property type="molecule type" value="Genomic_DNA"/>
</dbReference>
<evidence type="ECO:0008006" key="3">
    <source>
        <dbReference type="Google" id="ProtNLM"/>
    </source>
</evidence>
<keyword evidence="2" id="KW-1185">Reference proteome</keyword>
<evidence type="ECO:0000313" key="2">
    <source>
        <dbReference type="Proteomes" id="UP000586918"/>
    </source>
</evidence>
<dbReference type="AlphaFoldDB" id="A0A848DDL2"/>
<reference evidence="1 2" key="1">
    <citation type="submission" date="2020-04" db="EMBL/GenBank/DDBJ databases">
        <authorList>
            <person name="Klaysubun C."/>
            <person name="Duangmal K."/>
            <person name="Lipun K."/>
        </authorList>
    </citation>
    <scope>NUCLEOTIDE SEQUENCE [LARGE SCALE GENOMIC DNA]</scope>
    <source>
        <strain evidence="1 2">DSM 45300</strain>
    </source>
</reference>
<organism evidence="1 2">
    <name type="scientific">Pseudonocardia bannensis</name>
    <dbReference type="NCBI Taxonomy" id="630973"/>
    <lineage>
        <taxon>Bacteria</taxon>
        <taxon>Bacillati</taxon>
        <taxon>Actinomycetota</taxon>
        <taxon>Actinomycetes</taxon>
        <taxon>Pseudonocardiales</taxon>
        <taxon>Pseudonocardiaceae</taxon>
        <taxon>Pseudonocardia</taxon>
    </lineage>
</organism>
<name>A0A848DDL2_9PSEU</name>
<accession>A0A848DDL2</accession>
<evidence type="ECO:0000313" key="1">
    <source>
        <dbReference type="EMBL" id="NMH90663.1"/>
    </source>
</evidence>
<dbReference type="Proteomes" id="UP000586918">
    <property type="component" value="Unassembled WGS sequence"/>
</dbReference>
<protein>
    <recommendedName>
        <fullName evidence="3">Small secreted protein</fullName>
    </recommendedName>
</protein>
<dbReference type="RefSeq" id="WP_169410160.1">
    <property type="nucleotide sequence ID" value="NZ_JAAXKZ010000007.1"/>
</dbReference>
<sequence>MRLPRSVGAIGASLTVLLVAGCGGDAEAVTWSDQVCGAMVAFRDTVSSAAAKVTATDTPAKVQELADFTGNAVTAAQGAIADLDAVGDPPVEGGDTVVTTLKQRMTVVRTTFATAKSQIDVVDVGGPDAEAALRSAVAPLQNLTSLPDPAATLEANPDLREALSAAPRCRDLRQDGAGG</sequence>
<dbReference type="PROSITE" id="PS51257">
    <property type="entry name" value="PROKAR_LIPOPROTEIN"/>
    <property type="match status" value="1"/>
</dbReference>
<gene>
    <name evidence="1" type="ORF">HF519_03510</name>
</gene>